<feature type="signal peptide" evidence="1">
    <location>
        <begin position="1"/>
        <end position="26"/>
    </location>
</feature>
<proteinExistence type="predicted"/>
<organism evidence="3 4">
    <name type="scientific">bacterium (Candidatus Blackallbacteria) CG17_big_fil_post_rev_8_21_14_2_50_48_46</name>
    <dbReference type="NCBI Taxonomy" id="2014261"/>
    <lineage>
        <taxon>Bacteria</taxon>
        <taxon>Candidatus Blackallbacteria</taxon>
    </lineage>
</organism>
<dbReference type="Pfam" id="PF04773">
    <property type="entry name" value="FecR"/>
    <property type="match status" value="1"/>
</dbReference>
<evidence type="ECO:0000256" key="1">
    <source>
        <dbReference type="SAM" id="SignalP"/>
    </source>
</evidence>
<accession>A0A2M7G1W2</accession>
<dbReference type="Proteomes" id="UP000231019">
    <property type="component" value="Unassembled WGS sequence"/>
</dbReference>
<dbReference type="AlphaFoldDB" id="A0A2M7G1W2"/>
<comment type="caution">
    <text evidence="3">The sequence shown here is derived from an EMBL/GenBank/DDBJ whole genome shotgun (WGS) entry which is preliminary data.</text>
</comment>
<keyword evidence="1" id="KW-0732">Signal</keyword>
<evidence type="ECO:0000259" key="2">
    <source>
        <dbReference type="Pfam" id="PF04773"/>
    </source>
</evidence>
<dbReference type="PANTHER" id="PTHR38731">
    <property type="entry name" value="LIPL45-RELATED LIPOPROTEIN-RELATED"/>
    <property type="match status" value="1"/>
</dbReference>
<gene>
    <name evidence="3" type="ORF">COW36_15935</name>
</gene>
<reference evidence="3 4" key="1">
    <citation type="submission" date="2017-09" db="EMBL/GenBank/DDBJ databases">
        <title>Depth-based differentiation of microbial function through sediment-hosted aquifers and enrichment of novel symbionts in the deep terrestrial subsurface.</title>
        <authorList>
            <person name="Probst A.J."/>
            <person name="Ladd B."/>
            <person name="Jarett J.K."/>
            <person name="Geller-Mcgrath D.E."/>
            <person name="Sieber C.M."/>
            <person name="Emerson J.B."/>
            <person name="Anantharaman K."/>
            <person name="Thomas B.C."/>
            <person name="Malmstrom R."/>
            <person name="Stieglmeier M."/>
            <person name="Klingl A."/>
            <person name="Woyke T."/>
            <person name="Ryan C.M."/>
            <person name="Banfield J.F."/>
        </authorList>
    </citation>
    <scope>NUCLEOTIDE SEQUENCE [LARGE SCALE GENOMIC DNA]</scope>
    <source>
        <strain evidence="3">CG17_big_fil_post_rev_8_21_14_2_50_48_46</strain>
    </source>
</reference>
<protein>
    <recommendedName>
        <fullName evidence="2">FecR protein domain-containing protein</fullName>
    </recommendedName>
</protein>
<dbReference type="EMBL" id="PFFQ01000045">
    <property type="protein sequence ID" value="PIW15758.1"/>
    <property type="molecule type" value="Genomic_DNA"/>
</dbReference>
<dbReference type="PANTHER" id="PTHR38731:SF3">
    <property type="entry name" value="BLL6125 PROTEIN"/>
    <property type="match status" value="1"/>
</dbReference>
<evidence type="ECO:0000313" key="3">
    <source>
        <dbReference type="EMBL" id="PIW15758.1"/>
    </source>
</evidence>
<feature type="chain" id="PRO_5014941447" description="FecR protein domain-containing protein" evidence="1">
    <location>
        <begin position="27"/>
        <end position="221"/>
    </location>
</feature>
<evidence type="ECO:0000313" key="4">
    <source>
        <dbReference type="Proteomes" id="UP000231019"/>
    </source>
</evidence>
<dbReference type="InterPro" id="IPR006860">
    <property type="entry name" value="FecR"/>
</dbReference>
<dbReference type="Gene3D" id="2.60.120.1440">
    <property type="match status" value="1"/>
</dbReference>
<feature type="domain" description="FecR protein" evidence="2">
    <location>
        <begin position="68"/>
        <end position="158"/>
    </location>
</feature>
<sequence>MRLTMKLSKLTLSALGLAVLASTALMSPEAESAASSAKITHVFGLVQARSGAAWNKANPNQALYPGMTLRTGGNSRTEIRYTDGSVVRLGSRTILRVRPAKDLRLLRGKTWIKKHHDKSQKMRIRTPIAVATVIGTELFVSHNEANVSHVTTLTGIVEVANDKGQTKQVKPGEWVEIEPGKDMVDPTKFDWNELKKKERFMMDLNFVPPAEASSELDEDWK</sequence>
<name>A0A2M7G1W2_9BACT</name>